<dbReference type="Proteomes" id="UP000000818">
    <property type="component" value="Chromosome"/>
</dbReference>
<keyword evidence="1" id="KW-1133">Transmembrane helix</keyword>
<organism evidence="2 3">
    <name type="scientific">Clostridium perfringens (strain 13 / Type A)</name>
    <dbReference type="NCBI Taxonomy" id="195102"/>
    <lineage>
        <taxon>Bacteria</taxon>
        <taxon>Bacillati</taxon>
        <taxon>Bacillota</taxon>
        <taxon>Clostridia</taxon>
        <taxon>Eubacteriales</taxon>
        <taxon>Clostridiaceae</taxon>
        <taxon>Clostridium</taxon>
    </lineage>
</organism>
<dbReference type="STRING" id="195102.gene:10490013"/>
<keyword evidence="1" id="KW-0812">Transmembrane</keyword>
<dbReference type="EMBL" id="BA000016">
    <property type="protein sequence ID" value="BAB80457.1"/>
    <property type="molecule type" value="Genomic_DNA"/>
</dbReference>
<evidence type="ECO:0000313" key="3">
    <source>
        <dbReference type="Proteomes" id="UP000000818"/>
    </source>
</evidence>
<feature type="transmembrane region" description="Helical" evidence="1">
    <location>
        <begin position="26"/>
        <end position="53"/>
    </location>
</feature>
<accession>Q8XMD8</accession>
<sequence length="56" mass="6627">MDSQSILFFHMNNEKNIIRINMTNNIIMLILTMVLFKGFLLVLIIISFIDFIFSMN</sequence>
<protein>
    <submittedName>
        <fullName evidence="2">Uncharacterized protein</fullName>
    </submittedName>
</protein>
<dbReference type="HOGENOM" id="CLU_3006173_0_0_9"/>
<evidence type="ECO:0000313" key="2">
    <source>
        <dbReference type="EMBL" id="BAB80457.1"/>
    </source>
</evidence>
<keyword evidence="1" id="KW-0472">Membrane</keyword>
<evidence type="ECO:0000256" key="1">
    <source>
        <dbReference type="SAM" id="Phobius"/>
    </source>
</evidence>
<dbReference type="KEGG" id="cpe:CPE0751"/>
<dbReference type="AlphaFoldDB" id="Q8XMD8"/>
<gene>
    <name evidence="2" type="ordered locus">CPE0751</name>
</gene>
<reference evidence="2 3" key="1">
    <citation type="journal article" date="2002" name="Proc. Natl. Acad. Sci. U.S.A.">
        <title>Complete genome sequence of Clostridium perfringens, an anaerobic flesh-eater.</title>
        <authorList>
            <person name="Shimizu T."/>
            <person name="Ohtani K."/>
            <person name="Hirakawa H."/>
            <person name="Ohshima K."/>
            <person name="Yamashita A."/>
            <person name="Shiba T."/>
            <person name="Ogasawara N."/>
            <person name="Hattori M."/>
            <person name="Kuhara S."/>
            <person name="Hayashi H."/>
        </authorList>
    </citation>
    <scope>NUCLEOTIDE SEQUENCE [LARGE SCALE GENOMIC DNA]</scope>
    <source>
        <strain evidence="3">13 / Type A</strain>
    </source>
</reference>
<proteinExistence type="predicted"/>
<name>Q8XMD8_CLOPE</name>